<dbReference type="WBParaSite" id="ES5_v2.g22252.t1">
    <property type="protein sequence ID" value="ES5_v2.g22252.t1"/>
    <property type="gene ID" value="ES5_v2.g22252"/>
</dbReference>
<evidence type="ECO:0000313" key="1">
    <source>
        <dbReference type="Proteomes" id="UP000887579"/>
    </source>
</evidence>
<accession>A0AC34FZJ1</accession>
<organism evidence="1 2">
    <name type="scientific">Panagrolaimus sp. ES5</name>
    <dbReference type="NCBI Taxonomy" id="591445"/>
    <lineage>
        <taxon>Eukaryota</taxon>
        <taxon>Metazoa</taxon>
        <taxon>Ecdysozoa</taxon>
        <taxon>Nematoda</taxon>
        <taxon>Chromadorea</taxon>
        <taxon>Rhabditida</taxon>
        <taxon>Tylenchina</taxon>
        <taxon>Panagrolaimomorpha</taxon>
        <taxon>Panagrolaimoidea</taxon>
        <taxon>Panagrolaimidae</taxon>
        <taxon>Panagrolaimus</taxon>
    </lineage>
</organism>
<evidence type="ECO:0000313" key="2">
    <source>
        <dbReference type="WBParaSite" id="ES5_v2.g22252.t1"/>
    </source>
</evidence>
<proteinExistence type="predicted"/>
<name>A0AC34FZJ1_9BILA</name>
<dbReference type="Proteomes" id="UP000887579">
    <property type="component" value="Unplaced"/>
</dbReference>
<protein>
    <submittedName>
        <fullName evidence="2">Uncharacterized protein</fullName>
    </submittedName>
</protein>
<sequence>MVGGCAAVTVVEVDENVGGNVKVIGINVEVVVGALVVVEVVLDENVGGNVKVIGINVEVVVGIGVVVVVDVVVEDVVVTVVGC</sequence>
<reference evidence="2" key="1">
    <citation type="submission" date="2022-11" db="UniProtKB">
        <authorList>
            <consortium name="WormBaseParasite"/>
        </authorList>
    </citation>
    <scope>IDENTIFICATION</scope>
</reference>